<keyword evidence="12" id="KW-1185">Reference proteome</keyword>
<dbReference type="FunFam" id="3.40.50.150:FF:000025">
    <property type="entry name" value="N-terminal Xaa-Pro-Lys N-methyltransferase 1"/>
    <property type="match status" value="1"/>
</dbReference>
<dbReference type="AlphaFoldDB" id="A0A8K1CPE5"/>
<protein>
    <recommendedName>
        <fullName evidence="6">Alpha N-terminal protein methyltransferase 1</fullName>
        <ecNumber evidence="5">2.1.1.244</ecNumber>
    </recommendedName>
    <alternativeName>
        <fullName evidence="7">X-Pro-Lys N-terminal protein methyltransferase 1</fullName>
    </alternativeName>
</protein>
<dbReference type="Gene3D" id="3.40.50.150">
    <property type="entry name" value="Vaccinia Virus protein VP39"/>
    <property type="match status" value="1"/>
</dbReference>
<evidence type="ECO:0000256" key="5">
    <source>
        <dbReference type="ARBA" id="ARBA00039112"/>
    </source>
</evidence>
<evidence type="ECO:0000256" key="4">
    <source>
        <dbReference type="ARBA" id="ARBA00022691"/>
    </source>
</evidence>
<evidence type="ECO:0000256" key="8">
    <source>
        <dbReference type="ARBA" id="ARBA00047306"/>
    </source>
</evidence>
<dbReference type="OrthoDB" id="1298661at2759"/>
<comment type="catalytic activity">
    <reaction evidence="8">
        <text>N-terminal L-seryl-L-prolyl-L-lysyl-[protein] + 3 S-adenosyl-L-methionine = N-terminal N,N,N-trimethyl-L-seryl-L-prolyl-L-lysyl-[protein] + 3 S-adenosyl-L-homocysteine + 3 H(+)</text>
        <dbReference type="Rhea" id="RHEA:54724"/>
        <dbReference type="Rhea" id="RHEA-COMP:13789"/>
        <dbReference type="Rhea" id="RHEA-COMP:13973"/>
        <dbReference type="ChEBI" id="CHEBI:15378"/>
        <dbReference type="ChEBI" id="CHEBI:57856"/>
        <dbReference type="ChEBI" id="CHEBI:59789"/>
        <dbReference type="ChEBI" id="CHEBI:138061"/>
        <dbReference type="ChEBI" id="CHEBI:138317"/>
        <dbReference type="EC" id="2.1.1.244"/>
    </reaction>
</comment>
<comment type="catalytic activity">
    <reaction evidence="10">
        <text>N-terminal L-alanyl-L-prolyl-L-lysyl-[protein] + 3 S-adenosyl-L-methionine = N-terminal N,N,N-trimethyl-L-alanyl-L-prolyl-L-lysyl-[protein] + 3 S-adenosyl-L-homocysteine + 3 H(+)</text>
        <dbReference type="Rhea" id="RHEA:54712"/>
        <dbReference type="Rhea" id="RHEA-COMP:13785"/>
        <dbReference type="Rhea" id="RHEA-COMP:13971"/>
        <dbReference type="ChEBI" id="CHEBI:15378"/>
        <dbReference type="ChEBI" id="CHEBI:57856"/>
        <dbReference type="ChEBI" id="CHEBI:59789"/>
        <dbReference type="ChEBI" id="CHEBI:138057"/>
        <dbReference type="ChEBI" id="CHEBI:138315"/>
        <dbReference type="EC" id="2.1.1.244"/>
    </reaction>
</comment>
<comment type="similarity">
    <text evidence="1">Belongs to the methyltransferase superfamily. NTM1 family.</text>
</comment>
<reference evidence="11" key="1">
    <citation type="submission" date="2019-03" db="EMBL/GenBank/DDBJ databases">
        <title>Long read genome sequence of the mycoparasitic Pythium oligandrum ATCC 38472 isolated from sugarbeet rhizosphere.</title>
        <authorList>
            <person name="Gaulin E."/>
        </authorList>
    </citation>
    <scope>NUCLEOTIDE SEQUENCE</scope>
    <source>
        <strain evidence="11">ATCC 38472_TT</strain>
    </source>
</reference>
<evidence type="ECO:0000313" key="12">
    <source>
        <dbReference type="Proteomes" id="UP000794436"/>
    </source>
</evidence>
<evidence type="ECO:0000256" key="3">
    <source>
        <dbReference type="ARBA" id="ARBA00022679"/>
    </source>
</evidence>
<comment type="caution">
    <text evidence="11">The sequence shown here is derived from an EMBL/GenBank/DDBJ whole genome shotgun (WGS) entry which is preliminary data.</text>
</comment>
<evidence type="ECO:0000256" key="10">
    <source>
        <dbReference type="ARBA" id="ARBA00048167"/>
    </source>
</evidence>
<dbReference type="SUPFAM" id="SSF53335">
    <property type="entry name" value="S-adenosyl-L-methionine-dependent methyltransferases"/>
    <property type="match status" value="1"/>
</dbReference>
<evidence type="ECO:0000256" key="9">
    <source>
        <dbReference type="ARBA" id="ARBA00047885"/>
    </source>
</evidence>
<comment type="catalytic activity">
    <reaction evidence="9">
        <text>N-terminal L-prolyl-L-prolyl-L-lysyl-[protein] + 2 S-adenosyl-L-methionine = N-terminal N,N-dimethyl-L-prolyl-L-prolyl-L-lysyl-[protein] + 2 S-adenosyl-L-homocysteine + 2 H(+)</text>
        <dbReference type="Rhea" id="RHEA:54736"/>
        <dbReference type="Rhea" id="RHEA-COMP:13787"/>
        <dbReference type="Rhea" id="RHEA-COMP:13974"/>
        <dbReference type="ChEBI" id="CHEBI:15378"/>
        <dbReference type="ChEBI" id="CHEBI:57856"/>
        <dbReference type="ChEBI" id="CHEBI:59789"/>
        <dbReference type="ChEBI" id="CHEBI:138059"/>
        <dbReference type="ChEBI" id="CHEBI:138318"/>
        <dbReference type="EC" id="2.1.1.244"/>
    </reaction>
</comment>
<dbReference type="PANTHER" id="PTHR12753:SF0">
    <property type="entry name" value="ALPHA N-TERMINAL PROTEIN METHYLTRANSFERASE 1"/>
    <property type="match status" value="1"/>
</dbReference>
<keyword evidence="2" id="KW-0489">Methyltransferase</keyword>
<dbReference type="Proteomes" id="UP000794436">
    <property type="component" value="Unassembled WGS sequence"/>
</dbReference>
<evidence type="ECO:0000256" key="7">
    <source>
        <dbReference type="ARBA" id="ARBA00043129"/>
    </source>
</evidence>
<dbReference type="Pfam" id="PF05891">
    <property type="entry name" value="Methyltransf_PK"/>
    <property type="match status" value="1"/>
</dbReference>
<gene>
    <name evidence="11" type="ORF">Poli38472_012443</name>
</gene>
<dbReference type="GO" id="GO:0005737">
    <property type="term" value="C:cytoplasm"/>
    <property type="evidence" value="ECO:0007669"/>
    <property type="project" value="TreeGrafter"/>
</dbReference>
<dbReference type="CDD" id="cd02440">
    <property type="entry name" value="AdoMet_MTases"/>
    <property type="match status" value="1"/>
</dbReference>
<proteinExistence type="inferred from homology"/>
<evidence type="ECO:0000256" key="6">
    <source>
        <dbReference type="ARBA" id="ARBA00039449"/>
    </source>
</evidence>
<keyword evidence="4" id="KW-0949">S-adenosyl-L-methionine</keyword>
<keyword evidence="3" id="KW-0808">Transferase</keyword>
<accession>A0A8K1CPE5</accession>
<dbReference type="InterPro" id="IPR008576">
    <property type="entry name" value="MeTrfase_NTM1"/>
</dbReference>
<sequence length="302" mass="34171">MASAQASAVDDAAATLSLISSDDVSTRVDWRRLKMISEIIQSDLDDADELDDHSDYSSVYEMWQHELKDVQELEASGAKQAVWYSSANDYWQDEEKCSLDDNGVLGGFAHISPADVHDSKEFIYKLALKRPQWKRDVVVDCGAGIGRVTKNLLLPLFQRVDLIEQSERLLRGVPQYIGRDDAAALSRVRNLYCMGLQDFTPASRSYDLVWIQWVSSHLTDVDFVDFLKRCKAGLAPHGWIAVKENVLLAGSPYEIDRQDSSMTRSDVYFKSIFRQAGLEVIAEETQKNFPEELYPVKMYALA</sequence>
<dbReference type="InterPro" id="IPR029063">
    <property type="entry name" value="SAM-dependent_MTases_sf"/>
</dbReference>
<evidence type="ECO:0000313" key="11">
    <source>
        <dbReference type="EMBL" id="TMW67327.1"/>
    </source>
</evidence>
<name>A0A8K1CPE5_PYTOL</name>
<evidence type="ECO:0000256" key="1">
    <source>
        <dbReference type="ARBA" id="ARBA00009059"/>
    </source>
</evidence>
<organism evidence="11 12">
    <name type="scientific">Pythium oligandrum</name>
    <name type="common">Mycoparasitic fungus</name>
    <dbReference type="NCBI Taxonomy" id="41045"/>
    <lineage>
        <taxon>Eukaryota</taxon>
        <taxon>Sar</taxon>
        <taxon>Stramenopiles</taxon>
        <taxon>Oomycota</taxon>
        <taxon>Peronosporomycetes</taxon>
        <taxon>Pythiales</taxon>
        <taxon>Pythiaceae</taxon>
        <taxon>Pythium</taxon>
    </lineage>
</organism>
<dbReference type="EC" id="2.1.1.244" evidence="5"/>
<dbReference type="PANTHER" id="PTHR12753">
    <property type="entry name" value="AD-003 - RELATED"/>
    <property type="match status" value="1"/>
</dbReference>
<dbReference type="EMBL" id="SPLM01000005">
    <property type="protein sequence ID" value="TMW67327.1"/>
    <property type="molecule type" value="Genomic_DNA"/>
</dbReference>
<dbReference type="GO" id="GO:0071885">
    <property type="term" value="F:N-terminal protein N-methyltransferase activity"/>
    <property type="evidence" value="ECO:0007669"/>
    <property type="project" value="UniProtKB-EC"/>
</dbReference>
<dbReference type="GO" id="GO:0032259">
    <property type="term" value="P:methylation"/>
    <property type="evidence" value="ECO:0007669"/>
    <property type="project" value="UniProtKB-KW"/>
</dbReference>
<evidence type="ECO:0000256" key="2">
    <source>
        <dbReference type="ARBA" id="ARBA00022603"/>
    </source>
</evidence>